<keyword evidence="2" id="KW-0997">Cell inner membrane</keyword>
<evidence type="ECO:0000256" key="6">
    <source>
        <dbReference type="SAM" id="Phobius"/>
    </source>
</evidence>
<dbReference type="OrthoDB" id="1629081at2"/>
<evidence type="ECO:0000256" key="2">
    <source>
        <dbReference type="ARBA" id="ARBA00022519"/>
    </source>
</evidence>
<dbReference type="Gene3D" id="2.60.450.10">
    <property type="entry name" value="Lipopolysaccharide (LPS) transport protein A like domain"/>
    <property type="match status" value="1"/>
</dbReference>
<evidence type="ECO:0000256" key="1">
    <source>
        <dbReference type="ARBA" id="ARBA00022475"/>
    </source>
</evidence>
<comment type="caution">
    <text evidence="7">The sequence shown here is derived from an EMBL/GenBank/DDBJ whole genome shotgun (WGS) entry which is preliminary data.</text>
</comment>
<dbReference type="Pfam" id="PF06835">
    <property type="entry name" value="LptC"/>
    <property type="match status" value="1"/>
</dbReference>
<keyword evidence="8" id="KW-1185">Reference proteome</keyword>
<accession>A0A154BR00</accession>
<dbReference type="InterPro" id="IPR026265">
    <property type="entry name" value="LptC"/>
</dbReference>
<dbReference type="GO" id="GO:0015221">
    <property type="term" value="F:lipopolysaccharide transmembrane transporter activity"/>
    <property type="evidence" value="ECO:0007669"/>
    <property type="project" value="InterPro"/>
</dbReference>
<evidence type="ECO:0008006" key="9">
    <source>
        <dbReference type="Google" id="ProtNLM"/>
    </source>
</evidence>
<dbReference type="GO" id="GO:0005886">
    <property type="term" value="C:plasma membrane"/>
    <property type="evidence" value="ECO:0007669"/>
    <property type="project" value="InterPro"/>
</dbReference>
<reference evidence="7 8" key="1">
    <citation type="submission" date="2016-02" db="EMBL/GenBank/DDBJ databases">
        <title>Anaerosporomusa subterraneum gen. nov., sp. nov., a spore-forming obligate anaerobe isolated from saprolite.</title>
        <authorList>
            <person name="Choi J.K."/>
            <person name="Shah M."/>
            <person name="Yee N."/>
        </authorList>
    </citation>
    <scope>NUCLEOTIDE SEQUENCE [LARGE SCALE GENOMIC DNA]</scope>
    <source>
        <strain evidence="7 8">RU4</strain>
    </source>
</reference>
<keyword evidence="4 6" id="KW-1133">Transmembrane helix</keyword>
<evidence type="ECO:0000256" key="3">
    <source>
        <dbReference type="ARBA" id="ARBA00022692"/>
    </source>
</evidence>
<dbReference type="InterPro" id="IPR010664">
    <property type="entry name" value="LipoPS_assembly_LptC-rel"/>
</dbReference>
<sequence>MNKRTALVYALVGLFLLGCLYYFFREETIAPEASGPQNPSKREISFEKTDLVEEKDGKRLWEFSAETATVDETTKKIYLTNVKGTFYRDDGSSVTMIAHKGVADTVSKEVFLEGEVSAVSANDGATFTAPQVRWAGQLRWFFADGGVKLTKQGTVITGDKLESDVDMEKVKVRGNAKVVSGGGAL</sequence>
<evidence type="ECO:0000313" key="7">
    <source>
        <dbReference type="EMBL" id="KYZ76387.1"/>
    </source>
</evidence>
<dbReference type="Proteomes" id="UP000076268">
    <property type="component" value="Unassembled WGS sequence"/>
</dbReference>
<keyword evidence="1" id="KW-1003">Cell membrane</keyword>
<gene>
    <name evidence="7" type="ORF">AXX12_08105</name>
</gene>
<dbReference type="RefSeq" id="WP_066241764.1">
    <property type="nucleotide sequence ID" value="NZ_LSGP01000017.1"/>
</dbReference>
<dbReference type="AlphaFoldDB" id="A0A154BR00"/>
<evidence type="ECO:0000313" key="8">
    <source>
        <dbReference type="Proteomes" id="UP000076268"/>
    </source>
</evidence>
<feature type="transmembrane region" description="Helical" evidence="6">
    <location>
        <begin position="6"/>
        <end position="24"/>
    </location>
</feature>
<dbReference type="GO" id="GO:0017089">
    <property type="term" value="F:glycolipid transfer activity"/>
    <property type="evidence" value="ECO:0007669"/>
    <property type="project" value="TreeGrafter"/>
</dbReference>
<proteinExistence type="predicted"/>
<keyword evidence="5 6" id="KW-0472">Membrane</keyword>
<dbReference type="InterPro" id="IPR052363">
    <property type="entry name" value="LPS_export_LptC"/>
</dbReference>
<evidence type="ECO:0000256" key="5">
    <source>
        <dbReference type="ARBA" id="ARBA00023136"/>
    </source>
</evidence>
<keyword evidence="3 6" id="KW-0812">Transmembrane</keyword>
<dbReference type="PANTHER" id="PTHR37481:SF1">
    <property type="entry name" value="LIPOPOLYSACCHARIDE EXPORT SYSTEM PROTEIN LPTC"/>
    <property type="match status" value="1"/>
</dbReference>
<dbReference type="EMBL" id="LSGP01000017">
    <property type="protein sequence ID" value="KYZ76387.1"/>
    <property type="molecule type" value="Genomic_DNA"/>
</dbReference>
<evidence type="ECO:0000256" key="4">
    <source>
        <dbReference type="ARBA" id="ARBA00022989"/>
    </source>
</evidence>
<dbReference type="PROSITE" id="PS51257">
    <property type="entry name" value="PROKAR_LIPOPROTEIN"/>
    <property type="match status" value="1"/>
</dbReference>
<name>A0A154BR00_ANASB</name>
<dbReference type="PANTHER" id="PTHR37481">
    <property type="entry name" value="LIPOPOLYSACCHARIDE EXPORT SYSTEM PROTEIN LPTC"/>
    <property type="match status" value="1"/>
</dbReference>
<organism evidence="7 8">
    <name type="scientific">Anaerosporomusa subterranea</name>
    <dbReference type="NCBI Taxonomy" id="1794912"/>
    <lineage>
        <taxon>Bacteria</taxon>
        <taxon>Bacillati</taxon>
        <taxon>Bacillota</taxon>
        <taxon>Negativicutes</taxon>
        <taxon>Acetonemataceae</taxon>
        <taxon>Anaerosporomusa</taxon>
    </lineage>
</organism>
<dbReference type="STRING" id="1794912.AXX12_08105"/>
<dbReference type="NCBIfam" id="TIGR04409">
    <property type="entry name" value="LptC_YrbK"/>
    <property type="match status" value="1"/>
</dbReference>
<dbReference type="GO" id="GO:0030288">
    <property type="term" value="C:outer membrane-bounded periplasmic space"/>
    <property type="evidence" value="ECO:0007669"/>
    <property type="project" value="TreeGrafter"/>
</dbReference>
<protein>
    <recommendedName>
        <fullName evidence="9">LPS export ABC transporter periplasmic protein LptC</fullName>
    </recommendedName>
</protein>